<sequence length="246" mass="27402">MNTPQQRVPAPAHLSDADIYEQLIGAVLDHRLAPGTRLTEEKLGRAFGVSRTRIRQVLVRLAAEQVVVQTHNCGATVASPTPADAREVFEARMLIEPSLIAGFIRQAHTHELECLIALLAEEEAANHRGDRRAAIRLSGEFHMKIAQGAGNATLEKILHELISRTSLILMTFGQRSPGRRSKAPLRVHEHSCGCDEHQALVEAIRARDVREAASLMKRHLKHLLEHISFEREPVPGPDIEFMFRQG</sequence>
<dbReference type="PANTHER" id="PTHR43537">
    <property type="entry name" value="TRANSCRIPTIONAL REGULATOR, GNTR FAMILY"/>
    <property type="match status" value="1"/>
</dbReference>
<dbReference type="Pfam" id="PF00392">
    <property type="entry name" value="GntR"/>
    <property type="match status" value="1"/>
</dbReference>
<dbReference type="InterPro" id="IPR036390">
    <property type="entry name" value="WH_DNA-bd_sf"/>
</dbReference>
<dbReference type="SMART" id="SM00345">
    <property type="entry name" value="HTH_GNTR"/>
    <property type="match status" value="1"/>
</dbReference>
<dbReference type="SMART" id="SM00895">
    <property type="entry name" value="FCD"/>
    <property type="match status" value="1"/>
</dbReference>
<dbReference type="Pfam" id="PF07729">
    <property type="entry name" value="FCD"/>
    <property type="match status" value="1"/>
</dbReference>
<dbReference type="RefSeq" id="WP_170020252.1">
    <property type="nucleotide sequence ID" value="NZ_JABCSC020000001.1"/>
</dbReference>
<proteinExistence type="predicted"/>
<dbReference type="EMBL" id="JABCSC020000001">
    <property type="protein sequence ID" value="NSL53926.1"/>
    <property type="molecule type" value="Genomic_DNA"/>
</dbReference>
<dbReference type="Gene3D" id="1.10.10.10">
    <property type="entry name" value="Winged helix-like DNA-binding domain superfamily/Winged helix DNA-binding domain"/>
    <property type="match status" value="1"/>
</dbReference>
<evidence type="ECO:0000313" key="6">
    <source>
        <dbReference type="Proteomes" id="UP000778523"/>
    </source>
</evidence>
<feature type="domain" description="HTH gntR-type" evidence="4">
    <location>
        <begin position="13"/>
        <end position="80"/>
    </location>
</feature>
<dbReference type="InterPro" id="IPR000524">
    <property type="entry name" value="Tscrpt_reg_HTH_GntR"/>
</dbReference>
<evidence type="ECO:0000256" key="2">
    <source>
        <dbReference type="ARBA" id="ARBA00023125"/>
    </source>
</evidence>
<dbReference type="SUPFAM" id="SSF48008">
    <property type="entry name" value="GntR ligand-binding domain-like"/>
    <property type="match status" value="1"/>
</dbReference>
<dbReference type="PANTHER" id="PTHR43537:SF53">
    <property type="entry name" value="HTH-TYPE TRANSCRIPTIONAL REPRESSOR NANR"/>
    <property type="match status" value="1"/>
</dbReference>
<dbReference type="InterPro" id="IPR011711">
    <property type="entry name" value="GntR_C"/>
</dbReference>
<evidence type="ECO:0000259" key="4">
    <source>
        <dbReference type="PROSITE" id="PS50949"/>
    </source>
</evidence>
<dbReference type="Gene3D" id="1.20.120.530">
    <property type="entry name" value="GntR ligand-binding domain-like"/>
    <property type="match status" value="1"/>
</dbReference>
<comment type="caution">
    <text evidence="5">The sequence shown here is derived from an EMBL/GenBank/DDBJ whole genome shotgun (WGS) entry which is preliminary data.</text>
</comment>
<reference evidence="5 6" key="1">
    <citation type="submission" date="2020-06" db="EMBL/GenBank/DDBJ databases">
        <title>Draft genome of Uliginosibacterium sp. IMCC34675.</title>
        <authorList>
            <person name="Song J."/>
        </authorList>
    </citation>
    <scope>NUCLEOTIDE SEQUENCE [LARGE SCALE GENOMIC DNA]</scope>
    <source>
        <strain evidence="5 6">IMCC34675</strain>
    </source>
</reference>
<evidence type="ECO:0000313" key="5">
    <source>
        <dbReference type="EMBL" id="NSL53926.1"/>
    </source>
</evidence>
<keyword evidence="1" id="KW-0805">Transcription regulation</keyword>
<evidence type="ECO:0000256" key="3">
    <source>
        <dbReference type="ARBA" id="ARBA00023163"/>
    </source>
</evidence>
<keyword evidence="6" id="KW-1185">Reference proteome</keyword>
<dbReference type="InterPro" id="IPR008920">
    <property type="entry name" value="TF_FadR/GntR_C"/>
</dbReference>
<dbReference type="SUPFAM" id="SSF46785">
    <property type="entry name" value="Winged helix' DNA-binding domain"/>
    <property type="match status" value="1"/>
</dbReference>
<organism evidence="5 6">
    <name type="scientific">Uliginosibacterium aquaticum</name>
    <dbReference type="NCBI Taxonomy" id="2731212"/>
    <lineage>
        <taxon>Bacteria</taxon>
        <taxon>Pseudomonadati</taxon>
        <taxon>Pseudomonadota</taxon>
        <taxon>Betaproteobacteria</taxon>
        <taxon>Rhodocyclales</taxon>
        <taxon>Zoogloeaceae</taxon>
        <taxon>Uliginosibacterium</taxon>
    </lineage>
</organism>
<keyword evidence="2" id="KW-0238">DNA-binding</keyword>
<dbReference type="Proteomes" id="UP000778523">
    <property type="component" value="Unassembled WGS sequence"/>
</dbReference>
<dbReference type="InterPro" id="IPR036388">
    <property type="entry name" value="WH-like_DNA-bd_sf"/>
</dbReference>
<name>A0ABX2IBT9_9RHOO</name>
<evidence type="ECO:0000256" key="1">
    <source>
        <dbReference type="ARBA" id="ARBA00023015"/>
    </source>
</evidence>
<dbReference type="PROSITE" id="PS50949">
    <property type="entry name" value="HTH_GNTR"/>
    <property type="match status" value="1"/>
</dbReference>
<accession>A0ABX2IBT9</accession>
<gene>
    <name evidence="5" type="ORF">HJ583_002710</name>
</gene>
<protein>
    <submittedName>
        <fullName evidence="5">GntR family transcriptional regulator</fullName>
    </submittedName>
</protein>
<keyword evidence="3" id="KW-0804">Transcription</keyword>